<dbReference type="GO" id="GO:0110155">
    <property type="term" value="P:NAD-cap decapping"/>
    <property type="evidence" value="ECO:0007669"/>
    <property type="project" value="TreeGrafter"/>
</dbReference>
<evidence type="ECO:0000313" key="10">
    <source>
        <dbReference type="Proteomes" id="UP000053263"/>
    </source>
</evidence>
<dbReference type="Pfam" id="PF08652">
    <property type="entry name" value="RAI1"/>
    <property type="match status" value="2"/>
</dbReference>
<evidence type="ECO:0000313" key="9">
    <source>
        <dbReference type="EMBL" id="KII85063.1"/>
    </source>
</evidence>
<comment type="catalytic activity">
    <reaction evidence="4">
        <text>a 5'-end triphospho-ribonucleoside in mRNA + H2O = a 5'-end phospho-ribonucleoside in mRNA + diphosphate + H(+)</text>
        <dbReference type="Rhea" id="RHEA:78683"/>
        <dbReference type="Rhea" id="RHEA-COMP:15692"/>
        <dbReference type="Rhea" id="RHEA-COMP:17164"/>
        <dbReference type="ChEBI" id="CHEBI:15377"/>
        <dbReference type="ChEBI" id="CHEBI:15378"/>
        <dbReference type="ChEBI" id="CHEBI:33019"/>
        <dbReference type="ChEBI" id="CHEBI:138282"/>
        <dbReference type="ChEBI" id="CHEBI:167618"/>
    </reaction>
    <physiologicalReaction direction="left-to-right" evidence="4">
        <dbReference type="Rhea" id="RHEA:78684"/>
    </physiologicalReaction>
</comment>
<evidence type="ECO:0000256" key="7">
    <source>
        <dbReference type="SAM" id="MobiDB-lite"/>
    </source>
</evidence>
<feature type="compositionally biased region" description="Basic and acidic residues" evidence="7">
    <location>
        <begin position="534"/>
        <end position="551"/>
    </location>
</feature>
<protein>
    <recommendedName>
        <fullName evidence="6">Decapping nuclease</fullName>
        <ecNumber evidence="6">3.6.1.-</ecNumber>
    </recommendedName>
</protein>
<dbReference type="InterPro" id="IPR013961">
    <property type="entry name" value="RAI1"/>
</dbReference>
<keyword evidence="6" id="KW-0479">Metal-binding</keyword>
<feature type="domain" description="RAI1-like" evidence="8">
    <location>
        <begin position="328"/>
        <end position="587"/>
    </location>
</feature>
<dbReference type="GO" id="GO:0034353">
    <property type="term" value="F:mRNA 5'-diphosphatase activity"/>
    <property type="evidence" value="ECO:0007669"/>
    <property type="project" value="TreeGrafter"/>
</dbReference>
<dbReference type="GO" id="GO:0000956">
    <property type="term" value="P:nuclear-transcribed mRNA catabolic process"/>
    <property type="evidence" value="ECO:0007669"/>
    <property type="project" value="TreeGrafter"/>
</dbReference>
<dbReference type="EMBL" id="KN832568">
    <property type="protein sequence ID" value="KII85063.1"/>
    <property type="molecule type" value="Genomic_DNA"/>
</dbReference>
<feature type="compositionally biased region" description="Polar residues" evidence="7">
    <location>
        <begin position="279"/>
        <end position="300"/>
    </location>
</feature>
<gene>
    <name evidence="9" type="ORF">PLICRDRAFT_45175</name>
</gene>
<keyword evidence="10" id="KW-1185">Reference proteome</keyword>
<feature type="domain" description="RAI1-like" evidence="8">
    <location>
        <begin position="77"/>
        <end position="220"/>
    </location>
</feature>
<evidence type="ECO:0000256" key="2">
    <source>
        <dbReference type="ARBA" id="ARBA00006562"/>
    </source>
</evidence>
<feature type="compositionally biased region" description="Basic and acidic residues" evidence="7">
    <location>
        <begin position="600"/>
        <end position="609"/>
    </location>
</feature>
<feature type="region of interest" description="Disordered" evidence="7">
    <location>
        <begin position="218"/>
        <end position="337"/>
    </location>
</feature>
<feature type="compositionally biased region" description="Polar residues" evidence="7">
    <location>
        <begin position="311"/>
        <end position="331"/>
    </location>
</feature>
<evidence type="ECO:0000256" key="5">
    <source>
        <dbReference type="ARBA" id="ARBA00048124"/>
    </source>
</evidence>
<feature type="compositionally biased region" description="Low complexity" evidence="7">
    <location>
        <begin position="507"/>
        <end position="533"/>
    </location>
</feature>
<feature type="region of interest" description="Disordered" evidence="7">
    <location>
        <begin position="56"/>
        <end position="78"/>
    </location>
</feature>
<feature type="compositionally biased region" description="Basic and acidic residues" evidence="7">
    <location>
        <begin position="17"/>
        <end position="26"/>
    </location>
</feature>
<proteinExistence type="inferred from homology"/>
<feature type="region of interest" description="Disordered" evidence="7">
    <location>
        <begin position="438"/>
        <end position="481"/>
    </location>
</feature>
<dbReference type="GO" id="GO:0005634">
    <property type="term" value="C:nucleus"/>
    <property type="evidence" value="ECO:0007669"/>
    <property type="project" value="UniProtKB-SubCell"/>
</dbReference>
<feature type="region of interest" description="Disordered" evidence="7">
    <location>
        <begin position="1"/>
        <end position="44"/>
    </location>
</feature>
<accession>A0A0C9T9V8</accession>
<comment type="subcellular location">
    <subcellularLocation>
        <location evidence="6">Nucleus</location>
    </subcellularLocation>
</comment>
<dbReference type="Proteomes" id="UP000053263">
    <property type="component" value="Unassembled WGS sequence"/>
</dbReference>
<evidence type="ECO:0000256" key="4">
    <source>
        <dbReference type="ARBA" id="ARBA00044692"/>
    </source>
</evidence>
<evidence type="ECO:0000256" key="1">
    <source>
        <dbReference type="ARBA" id="ARBA00001968"/>
    </source>
</evidence>
<reference evidence="9 10" key="1">
    <citation type="submission" date="2014-06" db="EMBL/GenBank/DDBJ databases">
        <title>Evolutionary Origins and Diversification of the Mycorrhizal Mutualists.</title>
        <authorList>
            <consortium name="DOE Joint Genome Institute"/>
            <consortium name="Mycorrhizal Genomics Consortium"/>
            <person name="Kohler A."/>
            <person name="Kuo A."/>
            <person name="Nagy L.G."/>
            <person name="Floudas D."/>
            <person name="Copeland A."/>
            <person name="Barry K.W."/>
            <person name="Cichocki N."/>
            <person name="Veneault-Fourrey C."/>
            <person name="LaButti K."/>
            <person name="Lindquist E.A."/>
            <person name="Lipzen A."/>
            <person name="Lundell T."/>
            <person name="Morin E."/>
            <person name="Murat C."/>
            <person name="Riley R."/>
            <person name="Ohm R."/>
            <person name="Sun H."/>
            <person name="Tunlid A."/>
            <person name="Henrissat B."/>
            <person name="Grigoriev I.V."/>
            <person name="Hibbett D.S."/>
            <person name="Martin F."/>
        </authorList>
    </citation>
    <scope>NUCLEOTIDE SEQUENCE [LARGE SCALE GENOMIC DNA]</scope>
    <source>
        <strain evidence="9 10">FD-325 SS-3</strain>
    </source>
</reference>
<name>A0A0C9T9V8_PLICR</name>
<comment type="catalytic activity">
    <reaction evidence="3">
        <text>a 5'-end (N(7)-methyl 5'-triphosphoguanosine)-ribonucleoside-ribonucleotide in mRNA + H2O = a (N(7)-methyl 5'-triphosphoguanosine)-nucleoside + a 5'-end phospho-ribonucleoside in mRNA + H(+)</text>
        <dbReference type="Rhea" id="RHEA:66928"/>
        <dbReference type="Rhea" id="RHEA-COMP:15692"/>
        <dbReference type="Rhea" id="RHEA-COMP:17313"/>
        <dbReference type="ChEBI" id="CHEBI:15377"/>
        <dbReference type="ChEBI" id="CHEBI:15378"/>
        <dbReference type="ChEBI" id="CHEBI:138282"/>
        <dbReference type="ChEBI" id="CHEBI:172876"/>
        <dbReference type="ChEBI" id="CHEBI:172877"/>
    </reaction>
    <physiologicalReaction direction="left-to-right" evidence="3">
        <dbReference type="Rhea" id="RHEA:66929"/>
    </physiologicalReaction>
</comment>
<keyword evidence="6" id="KW-0547">Nucleotide-binding</keyword>
<dbReference type="PANTHER" id="PTHR12395:SF9">
    <property type="entry name" value="DECAPPING AND EXORIBONUCLEASE PROTEIN"/>
    <property type="match status" value="1"/>
</dbReference>
<dbReference type="EC" id="3.6.1.-" evidence="6"/>
<feature type="compositionally biased region" description="Polar residues" evidence="7">
    <location>
        <begin position="218"/>
        <end position="233"/>
    </location>
</feature>
<dbReference type="GO" id="GO:0003723">
    <property type="term" value="F:RNA binding"/>
    <property type="evidence" value="ECO:0007669"/>
    <property type="project" value="UniProtKB-KW"/>
</dbReference>
<comment type="cofactor">
    <cofactor evidence="1 6">
        <name>a divalent metal cation</name>
        <dbReference type="ChEBI" id="CHEBI:60240"/>
    </cofactor>
</comment>
<dbReference type="GO" id="GO:0004518">
    <property type="term" value="F:nuclease activity"/>
    <property type="evidence" value="ECO:0007669"/>
    <property type="project" value="UniProtKB-KW"/>
</dbReference>
<keyword evidence="6" id="KW-0540">Nuclease</keyword>
<keyword evidence="6" id="KW-0694">RNA-binding</keyword>
<evidence type="ECO:0000256" key="6">
    <source>
        <dbReference type="RuleBase" id="RU367113"/>
    </source>
</evidence>
<dbReference type="PANTHER" id="PTHR12395">
    <property type="entry name" value="DOM-3 RELATED"/>
    <property type="match status" value="1"/>
</dbReference>
<dbReference type="GO" id="GO:0046872">
    <property type="term" value="F:metal ion binding"/>
    <property type="evidence" value="ECO:0007669"/>
    <property type="project" value="UniProtKB-KW"/>
</dbReference>
<feature type="compositionally biased region" description="Low complexity" evidence="7">
    <location>
        <begin position="234"/>
        <end position="254"/>
    </location>
</feature>
<dbReference type="AlphaFoldDB" id="A0A0C9T9V8"/>
<organism evidence="9 10">
    <name type="scientific">Plicaturopsis crispa FD-325 SS-3</name>
    <dbReference type="NCBI Taxonomy" id="944288"/>
    <lineage>
        <taxon>Eukaryota</taxon>
        <taxon>Fungi</taxon>
        <taxon>Dikarya</taxon>
        <taxon>Basidiomycota</taxon>
        <taxon>Agaricomycotina</taxon>
        <taxon>Agaricomycetes</taxon>
        <taxon>Agaricomycetidae</taxon>
        <taxon>Amylocorticiales</taxon>
        <taxon>Amylocorticiaceae</taxon>
        <taxon>Plicatura</taxon>
        <taxon>Plicaturopsis crispa</taxon>
    </lineage>
</organism>
<dbReference type="GO" id="GO:0005829">
    <property type="term" value="C:cytosol"/>
    <property type="evidence" value="ECO:0007669"/>
    <property type="project" value="TreeGrafter"/>
</dbReference>
<dbReference type="OrthoDB" id="5853397at2759"/>
<comment type="similarity">
    <text evidence="2 6">Belongs to the DXO/Dom3Z family.</text>
</comment>
<evidence type="ECO:0000259" key="8">
    <source>
        <dbReference type="Pfam" id="PF08652"/>
    </source>
</evidence>
<feature type="region of interest" description="Disordered" evidence="7">
    <location>
        <begin position="583"/>
        <end position="623"/>
    </location>
</feature>
<comment type="catalytic activity">
    <reaction evidence="5">
        <text>a 5'-end NAD(+)-phospho-ribonucleoside in mRNA + H2O = a 5'-end phospho-ribonucleoside in mRNA + NAD(+) + H(+)</text>
        <dbReference type="Rhea" id="RHEA:60880"/>
        <dbReference type="Rhea" id="RHEA-COMP:15692"/>
        <dbReference type="Rhea" id="RHEA-COMP:15698"/>
        <dbReference type="ChEBI" id="CHEBI:15377"/>
        <dbReference type="ChEBI" id="CHEBI:15378"/>
        <dbReference type="ChEBI" id="CHEBI:57540"/>
        <dbReference type="ChEBI" id="CHEBI:138282"/>
        <dbReference type="ChEBI" id="CHEBI:144029"/>
    </reaction>
    <physiologicalReaction direction="left-to-right" evidence="5">
        <dbReference type="Rhea" id="RHEA:60881"/>
    </physiologicalReaction>
</comment>
<keyword evidence="6" id="KW-0539">Nucleus</keyword>
<dbReference type="GO" id="GO:0000166">
    <property type="term" value="F:nucleotide binding"/>
    <property type="evidence" value="ECO:0007669"/>
    <property type="project" value="UniProtKB-KW"/>
</dbReference>
<sequence>MSLKRALDHPGPPRSRQRTDGHDSKRTQGTIAYPPTHVAPAHPPAFQQPTALLTFSFLPPTDDASPPSPPSPNPSLRTDTRTLTFTNAALRYLTPPPPRADLSHAYSEWVKRPETRTRLDAILQALGRVNVDFRPGVVAWRGVMTRVLTAPYEEAPREGDKEEWEVNVMCVDGTLYLEEHVDEEGLRRKEDMTPRHRLQSYFGYAFEAWCTSDVPPGLSTSSTAGPSISTASNHSLPARPSSHAAPALPPHLNAGLPQRPPPATSSAVVGHHTLPPRPQDSTQPPDSTPTETHVSQTQQPRPNPPPDTHTRSQVNTDSNPPADTPARSPTDTRTHAGFPVDTRTQWCALVKTRLGGERLVLAGEVDCVRDKFTGQPDTFVELKTSLVIRGPQDAARFEKKLLKFYFQSFLLGVPEIIVGFRTPAGALTTTQSFRTLQLPRIAREGSDTRNNTGGRGGNDRNGSRNGSRSGGGGTGEGAPWEPGVCLAWGEQALRFMRGFIERDQADSSHSPFPYSPFHHSASPSHSPQAQSHAQDARKSNEDARNPSEDPASRVYRASFTPRSGLRITRTNLEGEEEGRVGFLPRWFWEGRGKGGGGGGGEREGERGGEKGGGQSSVPDGWQI</sequence>
<keyword evidence="6" id="KW-0378">Hydrolase</keyword>
<evidence type="ECO:0000256" key="3">
    <source>
        <dbReference type="ARBA" id="ARBA00044676"/>
    </source>
</evidence>
<dbReference type="HOGENOM" id="CLU_024877_1_2_1"/>
<comment type="function">
    <text evidence="6">Decapping enzyme for NAD-capped RNAs: specifically hydrolyzes the nicotinamide adenine dinucleotide (NAD) cap from a subset of RNAs by removing the entire NAD moiety from the 5'-end of an NAD-capped RNA.</text>
</comment>
<dbReference type="InterPro" id="IPR039039">
    <property type="entry name" value="RAI1-like_fam"/>
</dbReference>
<feature type="region of interest" description="Disordered" evidence="7">
    <location>
        <begin position="504"/>
        <end position="557"/>
    </location>
</feature>